<protein>
    <submittedName>
        <fullName evidence="2">Uncharacterized protein</fullName>
    </submittedName>
</protein>
<gene>
    <name evidence="2" type="ORF">Pcinc_015696</name>
</gene>
<accession>A0AAE1FST6</accession>
<evidence type="ECO:0000313" key="3">
    <source>
        <dbReference type="Proteomes" id="UP001286313"/>
    </source>
</evidence>
<sequence length="188" mass="20521">MVVEVPPPTIITLQHNPCEIIPWILEVAGNDLTEEDKEELEEYVEEMCDNSTESESSEERFFFNRPNPLQALNTLCTRLNSFIAGVSGLVVTGNDLATANATQLIATVITNMCGARRSLLREDEPAPQDSTPFPPPPFGSHPPPHPKEDDMDEDSEEGTRPPPPPPSGGPPPPSGGPPPRPWTIEPRN</sequence>
<comment type="caution">
    <text evidence="2">The sequence shown here is derived from an EMBL/GenBank/DDBJ whole genome shotgun (WGS) entry which is preliminary data.</text>
</comment>
<reference evidence="2" key="1">
    <citation type="submission" date="2023-10" db="EMBL/GenBank/DDBJ databases">
        <title>Genome assemblies of two species of porcelain crab, Petrolisthes cinctipes and Petrolisthes manimaculis (Anomura: Porcellanidae).</title>
        <authorList>
            <person name="Angst P."/>
        </authorList>
    </citation>
    <scope>NUCLEOTIDE SEQUENCE</scope>
    <source>
        <strain evidence="2">PB745_01</strain>
        <tissue evidence="2">Gill</tissue>
    </source>
</reference>
<feature type="region of interest" description="Disordered" evidence="1">
    <location>
        <begin position="122"/>
        <end position="188"/>
    </location>
</feature>
<evidence type="ECO:0000256" key="1">
    <source>
        <dbReference type="SAM" id="MobiDB-lite"/>
    </source>
</evidence>
<organism evidence="2 3">
    <name type="scientific">Petrolisthes cinctipes</name>
    <name type="common">Flat porcelain crab</name>
    <dbReference type="NCBI Taxonomy" id="88211"/>
    <lineage>
        <taxon>Eukaryota</taxon>
        <taxon>Metazoa</taxon>
        <taxon>Ecdysozoa</taxon>
        <taxon>Arthropoda</taxon>
        <taxon>Crustacea</taxon>
        <taxon>Multicrustacea</taxon>
        <taxon>Malacostraca</taxon>
        <taxon>Eumalacostraca</taxon>
        <taxon>Eucarida</taxon>
        <taxon>Decapoda</taxon>
        <taxon>Pleocyemata</taxon>
        <taxon>Anomura</taxon>
        <taxon>Galatheoidea</taxon>
        <taxon>Porcellanidae</taxon>
        <taxon>Petrolisthes</taxon>
    </lineage>
</organism>
<dbReference type="EMBL" id="JAWQEG010001400">
    <property type="protein sequence ID" value="KAK3879765.1"/>
    <property type="molecule type" value="Genomic_DNA"/>
</dbReference>
<proteinExistence type="predicted"/>
<feature type="compositionally biased region" description="Pro residues" evidence="1">
    <location>
        <begin position="132"/>
        <end position="143"/>
    </location>
</feature>
<keyword evidence="3" id="KW-1185">Reference proteome</keyword>
<name>A0AAE1FST6_PETCI</name>
<feature type="compositionally biased region" description="Pro residues" evidence="1">
    <location>
        <begin position="160"/>
        <end position="181"/>
    </location>
</feature>
<dbReference type="Proteomes" id="UP001286313">
    <property type="component" value="Unassembled WGS sequence"/>
</dbReference>
<dbReference type="AlphaFoldDB" id="A0AAE1FST6"/>
<evidence type="ECO:0000313" key="2">
    <source>
        <dbReference type="EMBL" id="KAK3879765.1"/>
    </source>
</evidence>